<dbReference type="Proteomes" id="UP000035088">
    <property type="component" value="Unassembled WGS sequence"/>
</dbReference>
<sequence length="1276" mass="135019">MNQASGEATGRFAHQLTALFDAAGSPTLETVSRGAAKLSPSTPTASVQRISDWRRGRHLPASFDSLEPVLTWLILRAQMRDPERQVPPLPRWRHWWSLARDGGESTIPAPGPHVDVPYVGLAPLAPEQRDVFFGRDDVLDEFGALIAEAAAAAVPRDRVIVVTGVSGAGKSSLLGAGVARLLQRHASDGDRWAVDARYAVELVEGSDMATEDDDDSATVWIHTVDQCEGLLVGGFTAGQIDAAVARMLDLAAAPGHVVVLGIRADMYERAAAIDVLAHAWQRRSLIVGPMSDDQLADIIVKPARVAGLRVEPGLAARIIADLHSASPSDADNRAGQLPLLAHVLAEMAARRRGESLSLAGYRALGGVGTAIAATAEDAFTSLPDDEQPVAERLLLALVHVAADRVVVRVPLDAPGIAAVDPDHDALTHIVEQLAAARLLIVSDRGIVLIHDAVLTQWPRMADLIERSRVLKPVLQRVTVDADDWETSGRDDAQLYDDARYHRSAVVADDPLLPARAKDFLDASGRHLDRAARRRRLRQTAIAMLAVVAMLAAGIAIAGNVALGHQRDDARFAELLATAEQTRSTDPGLAAQLSVAAWRLRPDDSDARFGVLRTQDLPLPRSSERLHRGPIYDLVVARTRGLIATASYDRTVRLWAGPRLRPYPTPVIVGDFATSVAFSPDGNSLAVASGNGAIAVFDVTDPSRPALLHRLAVPPSAGTAYILAFSPDGRVLATSHDNGTVALWDADRGFVARGTVDGDSGPVRSLAFGPTGSLLAAVTSGGAVLVVDVGDTASPRVVATMRDGVGIGWHSVAVSPDGRVLAAGRDNGTIGVWGLTDPRAPRFVGFTMNAHPDAIWSLDFTADGQTLVTGGLDGAARRWAVADVVDPAVQRQPLQQIGSEMRSGGGGIMAVDFLADGTLLTAGGARTISAWNLPDSPVPGHRSPIRRPATDAMGTVVVTAGSLRIAVWRIDGDRPRFASTIALPGAKAASDVAVSPDGRLFAAALEGGGTVVVYDISDRAAPRLVSTLPTGTRHVGLVEFAPRGSMLVTADTDSSLRLWSLGDPSSPRPLGRLSGVDGFVESAAFSPDNSTIVVGSADHRTYRWSIGDPARPTGPSVDTVHQGMVLGAVFSADGRFVYTGSDDSTIVVQRVDGSSSTVVRRIPRPSRVTSLSRSADGRWLAAGTDRGTELWSLDDPSDPRHEGTGFGGKSDALLLRTVAFAGSSRVFVGGHQMLAWWQIDHEAQARRVCAATGGTLTEEQWRTAAHNLPFREPCPES</sequence>
<dbReference type="InterPro" id="IPR011047">
    <property type="entry name" value="Quinoprotein_ADH-like_sf"/>
</dbReference>
<dbReference type="PANTHER" id="PTHR44019:SF8">
    <property type="entry name" value="POC1 CENTRIOLAR PROTEIN HOMOLOG"/>
    <property type="match status" value="1"/>
</dbReference>
<feature type="transmembrane region" description="Helical" evidence="4">
    <location>
        <begin position="539"/>
        <end position="562"/>
    </location>
</feature>
<dbReference type="Gene3D" id="3.40.50.300">
    <property type="entry name" value="P-loop containing nucleotide triphosphate hydrolases"/>
    <property type="match status" value="1"/>
</dbReference>
<dbReference type="InterPro" id="IPR036322">
    <property type="entry name" value="WD40_repeat_dom_sf"/>
</dbReference>
<dbReference type="PROSITE" id="PS50294">
    <property type="entry name" value="WD_REPEATS_REGION"/>
    <property type="match status" value="2"/>
</dbReference>
<evidence type="ECO:0000256" key="1">
    <source>
        <dbReference type="ARBA" id="ARBA00022574"/>
    </source>
</evidence>
<feature type="repeat" description="WD" evidence="3">
    <location>
        <begin position="722"/>
        <end position="744"/>
    </location>
</feature>
<feature type="repeat" description="WD" evidence="3">
    <location>
        <begin position="1072"/>
        <end position="1105"/>
    </location>
</feature>
<feature type="domain" description="Novel STAND NTPase 1" evidence="5">
    <location>
        <begin position="117"/>
        <end position="491"/>
    </location>
</feature>
<organism evidence="6 7">
    <name type="scientific">Gordonia araii NBRC 100433</name>
    <dbReference type="NCBI Taxonomy" id="1073574"/>
    <lineage>
        <taxon>Bacteria</taxon>
        <taxon>Bacillati</taxon>
        <taxon>Actinomycetota</taxon>
        <taxon>Actinomycetes</taxon>
        <taxon>Mycobacteriales</taxon>
        <taxon>Gordoniaceae</taxon>
        <taxon>Gordonia</taxon>
    </lineage>
</organism>
<dbReference type="PROSITE" id="PS50082">
    <property type="entry name" value="WD_REPEATS_2"/>
    <property type="match status" value="6"/>
</dbReference>
<evidence type="ECO:0000256" key="2">
    <source>
        <dbReference type="ARBA" id="ARBA00022737"/>
    </source>
</evidence>
<proteinExistence type="predicted"/>
<dbReference type="Pfam" id="PF20703">
    <property type="entry name" value="nSTAND1"/>
    <property type="match status" value="1"/>
</dbReference>
<keyword evidence="7" id="KW-1185">Reference proteome</keyword>
<dbReference type="PANTHER" id="PTHR44019">
    <property type="entry name" value="WD REPEAT-CONTAINING PROTEIN 55"/>
    <property type="match status" value="1"/>
</dbReference>
<dbReference type="SUPFAM" id="SSF50998">
    <property type="entry name" value="Quinoprotein alcohol dehydrogenase-like"/>
    <property type="match status" value="1"/>
</dbReference>
<accession>G7GZL7</accession>
<dbReference type="AlphaFoldDB" id="G7GZL7"/>
<dbReference type="InterPro" id="IPR027417">
    <property type="entry name" value="P-loop_NTPase"/>
</dbReference>
<feature type="repeat" description="WD" evidence="3">
    <location>
        <begin position="810"/>
        <end position="842"/>
    </location>
</feature>
<dbReference type="SUPFAM" id="SSF50978">
    <property type="entry name" value="WD40 repeat-like"/>
    <property type="match status" value="1"/>
</dbReference>
<dbReference type="STRING" id="1073574.GOARA_027_00050"/>
<keyword evidence="4" id="KW-1133">Transmembrane helix</keyword>
<name>G7GZL7_9ACTN</name>
<reference evidence="6 7" key="1">
    <citation type="submission" date="2011-11" db="EMBL/GenBank/DDBJ databases">
        <title>Whole genome shotgun sequence of Gordonia araii NBRC 100433.</title>
        <authorList>
            <person name="Yoshida Y."/>
            <person name="Hosoyama A."/>
            <person name="Tsuchikane K."/>
            <person name="Katsumata H."/>
            <person name="Yamazaki S."/>
            <person name="Fujita N."/>
        </authorList>
    </citation>
    <scope>NUCLEOTIDE SEQUENCE [LARGE SCALE GENOMIC DNA]</scope>
    <source>
        <strain evidence="6 7">NBRC 100433</strain>
    </source>
</reference>
<evidence type="ECO:0000313" key="6">
    <source>
        <dbReference type="EMBL" id="GAB09042.1"/>
    </source>
</evidence>
<dbReference type="RefSeq" id="WP_007321119.1">
    <property type="nucleotide sequence ID" value="NZ_BAEE01000027.1"/>
</dbReference>
<keyword evidence="2" id="KW-0677">Repeat</keyword>
<evidence type="ECO:0000256" key="3">
    <source>
        <dbReference type="PROSITE-ProRule" id="PRU00221"/>
    </source>
</evidence>
<protein>
    <submittedName>
        <fullName evidence="6">Putative WD-40 repeat protein</fullName>
    </submittedName>
</protein>
<feature type="repeat" description="WD" evidence="3">
    <location>
        <begin position="623"/>
        <end position="654"/>
    </location>
</feature>
<keyword evidence="1 3" id="KW-0853">WD repeat</keyword>
<dbReference type="Pfam" id="PF00400">
    <property type="entry name" value="WD40"/>
    <property type="match status" value="8"/>
</dbReference>
<feature type="repeat" description="WD" evidence="3">
    <location>
        <begin position="847"/>
        <end position="878"/>
    </location>
</feature>
<dbReference type="InterPro" id="IPR001680">
    <property type="entry name" value="WD40_rpt"/>
</dbReference>
<dbReference type="Gene3D" id="2.130.10.10">
    <property type="entry name" value="YVTN repeat-like/Quinoprotein amine dehydrogenase"/>
    <property type="match status" value="4"/>
</dbReference>
<evidence type="ECO:0000259" key="5">
    <source>
        <dbReference type="Pfam" id="PF20703"/>
    </source>
</evidence>
<evidence type="ECO:0000256" key="4">
    <source>
        <dbReference type="SAM" id="Phobius"/>
    </source>
</evidence>
<dbReference type="InterPro" id="IPR049052">
    <property type="entry name" value="nSTAND1"/>
</dbReference>
<dbReference type="InterPro" id="IPR050505">
    <property type="entry name" value="WDR55/POC1"/>
</dbReference>
<dbReference type="EMBL" id="BAEE01000027">
    <property type="protein sequence ID" value="GAB09042.1"/>
    <property type="molecule type" value="Genomic_DNA"/>
</dbReference>
<gene>
    <name evidence="6" type="ORF">GOARA_027_00050</name>
</gene>
<keyword evidence="4" id="KW-0472">Membrane</keyword>
<keyword evidence="4" id="KW-0812">Transmembrane</keyword>
<evidence type="ECO:0000313" key="7">
    <source>
        <dbReference type="Proteomes" id="UP000035088"/>
    </source>
</evidence>
<feature type="repeat" description="WD" evidence="3">
    <location>
        <begin position="1027"/>
        <end position="1060"/>
    </location>
</feature>
<dbReference type="InterPro" id="IPR015943">
    <property type="entry name" value="WD40/YVTN_repeat-like_dom_sf"/>
</dbReference>
<dbReference type="SUPFAM" id="SSF82171">
    <property type="entry name" value="DPP6 N-terminal domain-like"/>
    <property type="match status" value="1"/>
</dbReference>
<comment type="caution">
    <text evidence="6">The sequence shown here is derived from an EMBL/GenBank/DDBJ whole genome shotgun (WGS) entry which is preliminary data.</text>
</comment>
<dbReference type="SMART" id="SM00320">
    <property type="entry name" value="WD40"/>
    <property type="match status" value="12"/>
</dbReference>